<name>A0ABV8VGV5_9NOCA</name>
<dbReference type="RefSeq" id="WP_378559719.1">
    <property type="nucleotide sequence ID" value="NZ_JBHSDL010000013.1"/>
</dbReference>
<dbReference type="Gene3D" id="3.40.50.1820">
    <property type="entry name" value="alpha/beta hydrolase"/>
    <property type="match status" value="1"/>
</dbReference>
<dbReference type="PANTHER" id="PTHR43194">
    <property type="entry name" value="HYDROLASE ALPHA/BETA FOLD FAMILY"/>
    <property type="match status" value="1"/>
</dbReference>
<accession>A0ABV8VGV5</accession>
<organism evidence="2 3">
    <name type="scientific">Nocardia halotolerans</name>
    <dbReference type="NCBI Taxonomy" id="1755878"/>
    <lineage>
        <taxon>Bacteria</taxon>
        <taxon>Bacillati</taxon>
        <taxon>Actinomycetota</taxon>
        <taxon>Actinomycetes</taxon>
        <taxon>Mycobacteriales</taxon>
        <taxon>Nocardiaceae</taxon>
        <taxon>Nocardia</taxon>
    </lineage>
</organism>
<evidence type="ECO:0000313" key="2">
    <source>
        <dbReference type="EMBL" id="MFC4374531.1"/>
    </source>
</evidence>
<keyword evidence="2" id="KW-0378">Hydrolase</keyword>
<dbReference type="InterPro" id="IPR000639">
    <property type="entry name" value="Epox_hydrolase-like"/>
</dbReference>
<dbReference type="Pfam" id="PF00561">
    <property type="entry name" value="Abhydrolase_1"/>
    <property type="match status" value="1"/>
</dbReference>
<sequence>MTDAFATHTDLTVSGGPVRLYRAGDSGPPLLLLHGGMLDTAQGVWRHVAADLATDYRVHLIDLPRHGGSRPWHGVLDDKFFRRFLDDLLDTLDLPRVALIGLSLGAGIATGYALDHPDRVTALIATAPGGLGATRKAQSLTWLLLRTPGLLTWTSRYLARRPAMIRKSVRTNLTAGEHTHDFDTIVDTVTAEAKAKSEHGEPVIDDWMVHAYGPRAMRLNLIPDLPTLTVPTLWLRGDRDPLVGHPELAAAATATPNSRLATIPDAGHIVTYDQPAEFTRLARDFLTATLDPAQP</sequence>
<dbReference type="InterPro" id="IPR029058">
    <property type="entry name" value="AB_hydrolase_fold"/>
</dbReference>
<dbReference type="SUPFAM" id="SSF53474">
    <property type="entry name" value="alpha/beta-Hydrolases"/>
    <property type="match status" value="1"/>
</dbReference>
<dbReference type="PRINTS" id="PR00412">
    <property type="entry name" value="EPOXHYDRLASE"/>
</dbReference>
<dbReference type="EMBL" id="JBHSDL010000013">
    <property type="protein sequence ID" value="MFC4374531.1"/>
    <property type="molecule type" value="Genomic_DNA"/>
</dbReference>
<dbReference type="PRINTS" id="PR00111">
    <property type="entry name" value="ABHYDROLASE"/>
</dbReference>
<feature type="domain" description="AB hydrolase-1" evidence="1">
    <location>
        <begin position="28"/>
        <end position="273"/>
    </location>
</feature>
<protein>
    <submittedName>
        <fullName evidence="2">Alpha/beta fold hydrolase</fullName>
    </submittedName>
</protein>
<reference evidence="3" key="1">
    <citation type="journal article" date="2019" name="Int. J. Syst. Evol. Microbiol.">
        <title>The Global Catalogue of Microorganisms (GCM) 10K type strain sequencing project: providing services to taxonomists for standard genome sequencing and annotation.</title>
        <authorList>
            <consortium name="The Broad Institute Genomics Platform"/>
            <consortium name="The Broad Institute Genome Sequencing Center for Infectious Disease"/>
            <person name="Wu L."/>
            <person name="Ma J."/>
        </authorList>
    </citation>
    <scope>NUCLEOTIDE SEQUENCE [LARGE SCALE GENOMIC DNA]</scope>
    <source>
        <strain evidence="3">IBRC-M 10490</strain>
    </source>
</reference>
<dbReference type="GO" id="GO:0016787">
    <property type="term" value="F:hydrolase activity"/>
    <property type="evidence" value="ECO:0007669"/>
    <property type="project" value="UniProtKB-KW"/>
</dbReference>
<proteinExistence type="predicted"/>
<keyword evidence="3" id="KW-1185">Reference proteome</keyword>
<dbReference type="InterPro" id="IPR050228">
    <property type="entry name" value="Carboxylesterase_BioH"/>
</dbReference>
<evidence type="ECO:0000313" key="3">
    <source>
        <dbReference type="Proteomes" id="UP001595844"/>
    </source>
</evidence>
<dbReference type="InterPro" id="IPR000073">
    <property type="entry name" value="AB_hydrolase_1"/>
</dbReference>
<dbReference type="Proteomes" id="UP001595844">
    <property type="component" value="Unassembled WGS sequence"/>
</dbReference>
<comment type="caution">
    <text evidence="2">The sequence shown here is derived from an EMBL/GenBank/DDBJ whole genome shotgun (WGS) entry which is preliminary data.</text>
</comment>
<dbReference type="PANTHER" id="PTHR43194:SF5">
    <property type="entry name" value="PIMELOYL-[ACYL-CARRIER PROTEIN] METHYL ESTER ESTERASE"/>
    <property type="match status" value="1"/>
</dbReference>
<evidence type="ECO:0000259" key="1">
    <source>
        <dbReference type="Pfam" id="PF00561"/>
    </source>
</evidence>
<gene>
    <name evidence="2" type="ORF">ACFO5K_10490</name>
</gene>